<evidence type="ECO:0000259" key="6">
    <source>
        <dbReference type="PROSITE" id="PS50931"/>
    </source>
</evidence>
<dbReference type="PRINTS" id="PR00039">
    <property type="entry name" value="HTHLYSR"/>
</dbReference>
<dbReference type="PROSITE" id="PS50931">
    <property type="entry name" value="HTH_LYSR"/>
    <property type="match status" value="1"/>
</dbReference>
<organism evidence="7 8">
    <name type="scientific">Anaerospora hongkongensis</name>
    <dbReference type="NCBI Taxonomy" id="244830"/>
    <lineage>
        <taxon>Bacteria</taxon>
        <taxon>Bacillati</taxon>
        <taxon>Bacillota</taxon>
        <taxon>Negativicutes</taxon>
        <taxon>Selenomonadales</taxon>
        <taxon>Sporomusaceae</taxon>
        <taxon>Anaerospora</taxon>
    </lineage>
</organism>
<comment type="caution">
    <text evidence="7">The sequence shown here is derived from an EMBL/GenBank/DDBJ whole genome shotgun (WGS) entry which is preliminary data.</text>
</comment>
<evidence type="ECO:0000256" key="5">
    <source>
        <dbReference type="SAM" id="Coils"/>
    </source>
</evidence>
<gene>
    <name evidence="7" type="ORF">EV210_10578</name>
</gene>
<dbReference type="SUPFAM" id="SSF53850">
    <property type="entry name" value="Periplasmic binding protein-like II"/>
    <property type="match status" value="1"/>
</dbReference>
<keyword evidence="8" id="KW-1185">Reference proteome</keyword>
<keyword evidence="3 7" id="KW-0238">DNA-binding</keyword>
<dbReference type="InterPro" id="IPR005119">
    <property type="entry name" value="LysR_subst-bd"/>
</dbReference>
<evidence type="ECO:0000256" key="1">
    <source>
        <dbReference type="ARBA" id="ARBA00009437"/>
    </source>
</evidence>
<keyword evidence="2" id="KW-0805">Transcription regulation</keyword>
<keyword evidence="5" id="KW-0175">Coiled coil</keyword>
<feature type="domain" description="HTH lysR-type" evidence="6">
    <location>
        <begin position="1"/>
        <end position="56"/>
    </location>
</feature>
<dbReference type="GO" id="GO:0000976">
    <property type="term" value="F:transcription cis-regulatory region binding"/>
    <property type="evidence" value="ECO:0007669"/>
    <property type="project" value="TreeGrafter"/>
</dbReference>
<protein>
    <submittedName>
        <fullName evidence="7">DNA-binding transcriptional LysR family regulator</fullName>
    </submittedName>
</protein>
<dbReference type="PANTHER" id="PTHR30126">
    <property type="entry name" value="HTH-TYPE TRANSCRIPTIONAL REGULATOR"/>
    <property type="match status" value="1"/>
</dbReference>
<evidence type="ECO:0000256" key="4">
    <source>
        <dbReference type="ARBA" id="ARBA00023163"/>
    </source>
</evidence>
<sequence length="296" mass="32727">MRLLQAFIAIADAGSFSKAAERLFLSQPALSQNVKQLEAHFKTSLIHRDARKFQLTKAGAALYRHALQVTAAAAAMEEEMQSLQSDCEQMVSVGATSVIGGYAVPCSIFIFKQKYPEAAIKLKLGNRRQILEELRSDLIDIGIVEGAQPDAAFQADEIHAEEMLVVAPNQKPWQKPQLSIKELLTAPLIMREEGSATRWAVEQVFRQAGIDFGRLNIVLELNSVDSIKAAVEAGHGISILPRIAVKKELYNKALCSLQIESLTIRQHIYVVYKSKAHRPVTARFIKLMKSAANGFC</sequence>
<dbReference type="EMBL" id="SLUI01000005">
    <property type="protein sequence ID" value="TCL37645.1"/>
    <property type="molecule type" value="Genomic_DNA"/>
</dbReference>
<keyword evidence="4" id="KW-0804">Transcription</keyword>
<accession>A0A4V2Q8N4</accession>
<dbReference type="SUPFAM" id="SSF46785">
    <property type="entry name" value="Winged helix' DNA-binding domain"/>
    <property type="match status" value="1"/>
</dbReference>
<dbReference type="InterPro" id="IPR000847">
    <property type="entry name" value="LysR_HTH_N"/>
</dbReference>
<evidence type="ECO:0000256" key="3">
    <source>
        <dbReference type="ARBA" id="ARBA00023125"/>
    </source>
</evidence>
<reference evidence="7 8" key="1">
    <citation type="submission" date="2019-03" db="EMBL/GenBank/DDBJ databases">
        <title>Genomic Encyclopedia of Type Strains, Phase IV (KMG-IV): sequencing the most valuable type-strain genomes for metagenomic binning, comparative biology and taxonomic classification.</title>
        <authorList>
            <person name="Goeker M."/>
        </authorList>
    </citation>
    <scope>NUCLEOTIDE SEQUENCE [LARGE SCALE GENOMIC DNA]</scope>
    <source>
        <strain evidence="7 8">DSM 15969</strain>
    </source>
</reference>
<dbReference type="AlphaFoldDB" id="A0A4V2Q8N4"/>
<dbReference type="Pfam" id="PF00126">
    <property type="entry name" value="HTH_1"/>
    <property type="match status" value="1"/>
</dbReference>
<dbReference type="Proteomes" id="UP000295063">
    <property type="component" value="Unassembled WGS sequence"/>
</dbReference>
<proteinExistence type="inferred from homology"/>
<evidence type="ECO:0000313" key="8">
    <source>
        <dbReference type="Proteomes" id="UP000295063"/>
    </source>
</evidence>
<dbReference type="Pfam" id="PF03466">
    <property type="entry name" value="LysR_substrate"/>
    <property type="match status" value="1"/>
</dbReference>
<evidence type="ECO:0000313" key="7">
    <source>
        <dbReference type="EMBL" id="TCL37645.1"/>
    </source>
</evidence>
<evidence type="ECO:0000256" key="2">
    <source>
        <dbReference type="ARBA" id="ARBA00023015"/>
    </source>
</evidence>
<dbReference type="InterPro" id="IPR036390">
    <property type="entry name" value="WH_DNA-bd_sf"/>
</dbReference>
<dbReference type="Gene3D" id="1.10.10.10">
    <property type="entry name" value="Winged helix-like DNA-binding domain superfamily/Winged helix DNA-binding domain"/>
    <property type="match status" value="1"/>
</dbReference>
<feature type="coiled-coil region" evidence="5">
    <location>
        <begin position="66"/>
        <end position="93"/>
    </location>
</feature>
<comment type="similarity">
    <text evidence="1">Belongs to the LysR transcriptional regulatory family.</text>
</comment>
<name>A0A4V2Q8N4_9FIRM</name>
<dbReference type="FunFam" id="1.10.10.10:FF:000001">
    <property type="entry name" value="LysR family transcriptional regulator"/>
    <property type="match status" value="1"/>
</dbReference>
<dbReference type="PANTHER" id="PTHR30126:SF40">
    <property type="entry name" value="HTH-TYPE TRANSCRIPTIONAL REGULATOR GLTR"/>
    <property type="match status" value="1"/>
</dbReference>
<dbReference type="InterPro" id="IPR036388">
    <property type="entry name" value="WH-like_DNA-bd_sf"/>
</dbReference>
<dbReference type="GO" id="GO:0003700">
    <property type="term" value="F:DNA-binding transcription factor activity"/>
    <property type="evidence" value="ECO:0007669"/>
    <property type="project" value="InterPro"/>
</dbReference>
<dbReference type="Gene3D" id="3.40.190.290">
    <property type="match status" value="1"/>
</dbReference>